<keyword evidence="7" id="KW-1185">Reference proteome</keyword>
<dbReference type="InterPro" id="IPR013783">
    <property type="entry name" value="Ig-like_fold"/>
</dbReference>
<organism evidence="6 7">
    <name type="scientific">Sistotremastrum niveocremeum HHB9708</name>
    <dbReference type="NCBI Taxonomy" id="1314777"/>
    <lineage>
        <taxon>Eukaryota</taxon>
        <taxon>Fungi</taxon>
        <taxon>Dikarya</taxon>
        <taxon>Basidiomycota</taxon>
        <taxon>Agaricomycotina</taxon>
        <taxon>Agaricomycetes</taxon>
        <taxon>Sistotremastrales</taxon>
        <taxon>Sistotremastraceae</taxon>
        <taxon>Sertulicium</taxon>
        <taxon>Sertulicium niveocremeum</taxon>
    </lineage>
</organism>
<dbReference type="SUPFAM" id="SSF81296">
    <property type="entry name" value="E set domains"/>
    <property type="match status" value="1"/>
</dbReference>
<dbReference type="InterPro" id="IPR015202">
    <property type="entry name" value="GO-like_E_set"/>
</dbReference>
<dbReference type="SUPFAM" id="SSF50965">
    <property type="entry name" value="Galactose oxidase, central domain"/>
    <property type="match status" value="1"/>
</dbReference>
<feature type="chain" id="PRO_5007853091" evidence="3">
    <location>
        <begin position="20"/>
        <end position="656"/>
    </location>
</feature>
<dbReference type="InterPro" id="IPR037293">
    <property type="entry name" value="Gal_Oxidase_central_sf"/>
</dbReference>
<dbReference type="AlphaFoldDB" id="A0A164SCY3"/>
<dbReference type="Pfam" id="PF07250">
    <property type="entry name" value="Glyoxal_oxid_N"/>
    <property type="match status" value="1"/>
</dbReference>
<evidence type="ECO:0000313" key="7">
    <source>
        <dbReference type="Proteomes" id="UP000076722"/>
    </source>
</evidence>
<feature type="region of interest" description="Disordered" evidence="2">
    <location>
        <begin position="104"/>
        <end position="123"/>
    </location>
</feature>
<dbReference type="STRING" id="1314777.A0A164SCY3"/>
<gene>
    <name evidence="6" type="ORF">SISNIDRAFT_475118</name>
</gene>
<protein>
    <submittedName>
        <fullName evidence="6">Glyoxal oxidase</fullName>
    </submittedName>
</protein>
<feature type="compositionally biased region" description="Low complexity" evidence="2">
    <location>
        <begin position="607"/>
        <end position="625"/>
    </location>
</feature>
<dbReference type="Gene3D" id="2.130.10.80">
    <property type="entry name" value="Galactose oxidase/kelch, beta-propeller"/>
    <property type="match status" value="1"/>
</dbReference>
<sequence>MKIMLSFLLPSFFFSAALAQTAGSIVEVGDTQVSAMMMFLGNEEKVYILDKVEGNAAKIQGHSAWAAVWDIASSTTTLMDMTTNTFCASGMHLPNGSFATFGGNKAIGPQGADSDQPGFDSTYDDSDGGTSIRILNPCTGTNCQWFDNANLLSMQQRRWYAGTEALADGSVVLIGGFVNGGYVNRNLPNNDPTYEGGGAEPTFEFFPARDAGAQLMQFMTTTSGLNSYAHAYLMPSGQMFVQANLSTILWDYNNNIETPLPKMPHGVVRVYPASGAVAMLPLTPANNYTPSVLFCGGSNMPADAYGDYLQPKINTFYYPASNDCQRITPEPQDGSAPEYVQDDDMLEGRTMGQFIILPTGKLLILNGGSNGTAGYATATDETPSYADMPYGMSLAAAPVLTPAIYDPDAPAGSRWSRDGIQTSQIPRLYHSSALLLPDASVIIAGSNPNVDVNLTTFFPTTYTAERFYPPYFSATTRPVPQGVPAKLSYGGAPFDIQLDPSSYTGDGNDAAGNTTVVIIRPGFTTHAMNMGQRFLQLNNTFTVMQNGTILLHVSQVPPNPNLITPGPVLLFVVVDGIPSNGTMVIVGNGKIGTQPTHTVQELPAAVTSTPTPTDTPSSTKSSNKSSDARRTTVGLGALVLSMACALPAMIFLTDFS</sequence>
<dbReference type="OrthoDB" id="2019572at2759"/>
<evidence type="ECO:0000256" key="2">
    <source>
        <dbReference type="SAM" id="MobiDB-lite"/>
    </source>
</evidence>
<dbReference type="Pfam" id="PF09118">
    <property type="entry name" value="GO-like_E_set"/>
    <property type="match status" value="1"/>
</dbReference>
<dbReference type="InterPro" id="IPR009880">
    <property type="entry name" value="Glyoxal_oxidase_N"/>
</dbReference>
<dbReference type="Proteomes" id="UP000076722">
    <property type="component" value="Unassembled WGS sequence"/>
</dbReference>
<dbReference type="InterPro" id="IPR011043">
    <property type="entry name" value="Gal_Oxase/kelch_b-propeller"/>
</dbReference>
<dbReference type="CDD" id="cd02851">
    <property type="entry name" value="E_set_GO_C"/>
    <property type="match status" value="1"/>
</dbReference>
<keyword evidence="1 3" id="KW-0732">Signal</keyword>
<evidence type="ECO:0000313" key="6">
    <source>
        <dbReference type="EMBL" id="KZS91357.1"/>
    </source>
</evidence>
<evidence type="ECO:0000259" key="5">
    <source>
        <dbReference type="Pfam" id="PF09118"/>
    </source>
</evidence>
<accession>A0A164SCY3</accession>
<evidence type="ECO:0000256" key="1">
    <source>
        <dbReference type="ARBA" id="ARBA00022729"/>
    </source>
</evidence>
<dbReference type="PANTHER" id="PTHR32208:SF21">
    <property type="entry name" value="LOW QUALITY PROTEIN: ALDEHYDE OXIDASE GLOX-LIKE"/>
    <property type="match status" value="1"/>
</dbReference>
<feature type="domain" description="Galactose oxidase-like Early set" evidence="5">
    <location>
        <begin position="477"/>
        <end position="585"/>
    </location>
</feature>
<evidence type="ECO:0000256" key="3">
    <source>
        <dbReference type="SAM" id="SignalP"/>
    </source>
</evidence>
<dbReference type="EMBL" id="KV419416">
    <property type="protein sequence ID" value="KZS91357.1"/>
    <property type="molecule type" value="Genomic_DNA"/>
</dbReference>
<proteinExistence type="predicted"/>
<feature type="domain" description="Glyoxal oxidase N-terminal" evidence="4">
    <location>
        <begin position="184"/>
        <end position="471"/>
    </location>
</feature>
<name>A0A164SCY3_9AGAM</name>
<reference evidence="6 7" key="1">
    <citation type="journal article" date="2016" name="Mol. Biol. Evol.">
        <title>Comparative Genomics of Early-Diverging Mushroom-Forming Fungi Provides Insights into the Origins of Lignocellulose Decay Capabilities.</title>
        <authorList>
            <person name="Nagy L.G."/>
            <person name="Riley R."/>
            <person name="Tritt A."/>
            <person name="Adam C."/>
            <person name="Daum C."/>
            <person name="Floudas D."/>
            <person name="Sun H."/>
            <person name="Yadav J.S."/>
            <person name="Pangilinan J."/>
            <person name="Larsson K.H."/>
            <person name="Matsuura K."/>
            <person name="Barry K."/>
            <person name="Labutti K."/>
            <person name="Kuo R."/>
            <person name="Ohm R.A."/>
            <person name="Bhattacharya S.S."/>
            <person name="Shirouzu T."/>
            <person name="Yoshinaga Y."/>
            <person name="Martin F.M."/>
            <person name="Grigoriev I.V."/>
            <person name="Hibbett D.S."/>
        </authorList>
    </citation>
    <scope>NUCLEOTIDE SEQUENCE [LARGE SCALE GENOMIC DNA]</scope>
    <source>
        <strain evidence="6 7">HHB9708</strain>
    </source>
</reference>
<evidence type="ECO:0000259" key="4">
    <source>
        <dbReference type="Pfam" id="PF07250"/>
    </source>
</evidence>
<dbReference type="Gene3D" id="2.60.40.10">
    <property type="entry name" value="Immunoglobulins"/>
    <property type="match status" value="1"/>
</dbReference>
<feature type="region of interest" description="Disordered" evidence="2">
    <location>
        <begin position="603"/>
        <end position="628"/>
    </location>
</feature>
<dbReference type="PANTHER" id="PTHR32208">
    <property type="entry name" value="SECRETED PROTEIN-RELATED"/>
    <property type="match status" value="1"/>
</dbReference>
<dbReference type="InterPro" id="IPR014756">
    <property type="entry name" value="Ig_E-set"/>
</dbReference>
<feature type="signal peptide" evidence="3">
    <location>
        <begin position="1"/>
        <end position="19"/>
    </location>
</feature>